<accession>Q3JJ27</accession>
<feature type="compositionally biased region" description="Basic and acidic residues" evidence="1">
    <location>
        <begin position="88"/>
        <end position="100"/>
    </location>
</feature>
<feature type="compositionally biased region" description="Basic residues" evidence="1">
    <location>
        <begin position="472"/>
        <end position="481"/>
    </location>
</feature>
<evidence type="ECO:0000256" key="1">
    <source>
        <dbReference type="SAM" id="MobiDB-lite"/>
    </source>
</evidence>
<sequence length="481" mass="55407">MKDAVANHAGGQVSHLEQVVDLEEAADAQHPDELPDRCGRGQAIDARRERCCLDIRHGVSSMIRRRRARRLIRNRMGILTIRADAAKSNRRDRIDGRAHQPADVQRRRRQQKPAAPLLPQPLRQRRQPPQLSQVNAQLEQAQLVQRHQRPRPLPRLQHPRPLLHRVIVRRQHRQPALVHPPQQPFVLPVQHAAPRQRPRLLPQQPLREARVHAHHVSTLHFHPIRIQHPHQRLVPHLAPRVSIVVPQVDQHPPPLHPGLRHHLDPQRVRAAHAVPLLRHQHVLPQPVAVVEHHLRTAVVVRVEHPAHVRQRIPLRRILRVHAERVVAHHVRRVARRFVRAVAEVRPAPRLRRHHPRRLPPRVQPSAARHVQRQAQREHLPRLHLRHPLQHLALRQPVQPPLLVVISEFAPVRSRRAALPSSFHRYVSSIASHHAACAMRCAASGLTPAESRRCGRAAHTRARRATATEPRGYARRASARRA</sequence>
<feature type="region of interest" description="Disordered" evidence="1">
    <location>
        <begin position="457"/>
        <end position="481"/>
    </location>
</feature>
<dbReference type="HOGENOM" id="CLU_567044_0_0_4"/>
<dbReference type="KEGG" id="bpm:BURPS1710b_A1269"/>
<feature type="region of interest" description="Disordered" evidence="1">
    <location>
        <begin position="88"/>
        <end position="133"/>
    </location>
</feature>
<dbReference type="EnsemblBacteria" id="ABA52711">
    <property type="protein sequence ID" value="ABA52711"/>
    <property type="gene ID" value="BURPS1710b_A1269"/>
</dbReference>
<name>Q3JJ27_BURP1</name>
<proteinExistence type="predicted"/>
<dbReference type="AlphaFoldDB" id="Q3JJ27"/>
<reference evidence="2 3" key="1">
    <citation type="submission" date="2005-09" db="EMBL/GenBank/DDBJ databases">
        <authorList>
            <person name="Woods D.E."/>
            <person name="Nierman W.C."/>
        </authorList>
    </citation>
    <scope>NUCLEOTIDE SEQUENCE [LARGE SCALE GENOMIC DNA]</scope>
    <source>
        <strain evidence="2 3">1710b</strain>
    </source>
</reference>
<dbReference type="Proteomes" id="UP000002700">
    <property type="component" value="Chromosome II"/>
</dbReference>
<protein>
    <submittedName>
        <fullName evidence="2">Uncharacterized protein</fullName>
    </submittedName>
</protein>
<evidence type="ECO:0000313" key="2">
    <source>
        <dbReference type="EMBL" id="ABA52711.1"/>
    </source>
</evidence>
<gene>
    <name evidence="2" type="ordered locus">BURPS1710b_A1269</name>
</gene>
<evidence type="ECO:0000313" key="3">
    <source>
        <dbReference type="Proteomes" id="UP000002700"/>
    </source>
</evidence>
<dbReference type="EMBL" id="CP000125">
    <property type="protein sequence ID" value="ABA52711.1"/>
    <property type="molecule type" value="Genomic_DNA"/>
</dbReference>
<organism evidence="2 3">
    <name type="scientific">Burkholderia pseudomallei (strain 1710b)</name>
    <dbReference type="NCBI Taxonomy" id="320372"/>
    <lineage>
        <taxon>Bacteria</taxon>
        <taxon>Pseudomonadati</taxon>
        <taxon>Pseudomonadota</taxon>
        <taxon>Betaproteobacteria</taxon>
        <taxon>Burkholderiales</taxon>
        <taxon>Burkholderiaceae</taxon>
        <taxon>Burkholderia</taxon>
        <taxon>pseudomallei group</taxon>
    </lineage>
</organism>
<feature type="compositionally biased region" description="Low complexity" evidence="1">
    <location>
        <begin position="112"/>
        <end position="131"/>
    </location>
</feature>